<protein>
    <submittedName>
        <fullName evidence="2">Uncharacterized protein</fullName>
    </submittedName>
</protein>
<sequence length="194" mass="22558">MNISDLDDKYGQYGFIKSDLEYLLGFDLNSDVKPLPDYLYPYKTRFGITIKESANIMAGFKPMDNVTVVDKAELFHAYLDSLWDAVDNGLLNATKIEEEYYNDEKYRVNAILIKDEVTIWAEKNNIQWPFGVEERSGGGEKTKESTDDIIKRLMAENEKLKNEISEVRELLPILLKTYRDDDPLTLEIEIRREN</sequence>
<dbReference type="Proteomes" id="UP000245838">
    <property type="component" value="Chromosome sggmmb4_Chromosome"/>
</dbReference>
<accession>A0A193QLJ3</accession>
<keyword evidence="1" id="KW-0175">Coiled coil</keyword>
<evidence type="ECO:0000313" key="2">
    <source>
        <dbReference type="EMBL" id="CRL45790.1"/>
    </source>
</evidence>
<reference evidence="2 3" key="1">
    <citation type="submission" date="2015-05" db="EMBL/GenBank/DDBJ databases">
        <authorList>
            <person name="Goodhead I."/>
        </authorList>
    </citation>
    <scope>NUCLEOTIDE SEQUENCE [LARGE SCALE GENOMIC DNA]</scope>
    <source>
        <strain evidence="3">morsitans</strain>
    </source>
</reference>
<evidence type="ECO:0000256" key="1">
    <source>
        <dbReference type="SAM" id="Coils"/>
    </source>
</evidence>
<name>A0A193QLJ3_SODGM</name>
<evidence type="ECO:0000313" key="3">
    <source>
        <dbReference type="Proteomes" id="UP000245838"/>
    </source>
</evidence>
<proteinExistence type="predicted"/>
<feature type="coiled-coil region" evidence="1">
    <location>
        <begin position="143"/>
        <end position="170"/>
    </location>
</feature>
<dbReference type="EMBL" id="LN854557">
    <property type="protein sequence ID" value="CRL45790.1"/>
    <property type="molecule type" value="Genomic_DNA"/>
</dbReference>
<organism evidence="2 3">
    <name type="scientific">Sodalis glossinidius (strain morsitans)</name>
    <dbReference type="NCBI Taxonomy" id="343509"/>
    <lineage>
        <taxon>Bacteria</taxon>
        <taxon>Pseudomonadati</taxon>
        <taxon>Pseudomonadota</taxon>
        <taxon>Gammaproteobacteria</taxon>
        <taxon>Enterobacterales</taxon>
        <taxon>Bruguierivoracaceae</taxon>
        <taxon>Sodalis</taxon>
    </lineage>
</organism>
<gene>
    <name evidence="2" type="ORF">SGGMMB4_03842</name>
</gene>
<dbReference type="RefSeq" id="WP_166506722.1">
    <property type="nucleotide sequence ID" value="NZ_LN854557.1"/>
</dbReference>
<dbReference type="AlphaFoldDB" id="A0A193QLJ3"/>